<dbReference type="InterPro" id="IPR002513">
    <property type="entry name" value="Tn3_Tnp_DDE_dom"/>
</dbReference>
<feature type="domain" description="Tn3 transposase DDE" evidence="1">
    <location>
        <begin position="3"/>
        <end position="46"/>
    </location>
</feature>
<gene>
    <name evidence="2" type="ORF">JFL43_02475</name>
</gene>
<evidence type="ECO:0000313" key="3">
    <source>
        <dbReference type="Proteomes" id="UP000618943"/>
    </source>
</evidence>
<dbReference type="EMBL" id="JAEOAH010000003">
    <property type="protein sequence ID" value="MBK3493741.1"/>
    <property type="molecule type" value="Genomic_DNA"/>
</dbReference>
<reference evidence="2 3" key="1">
    <citation type="submission" date="2020-12" db="EMBL/GenBank/DDBJ databases">
        <title>YIM B01967 draft genome.</title>
        <authorList>
            <person name="Yan X."/>
        </authorList>
    </citation>
    <scope>NUCLEOTIDE SEQUENCE [LARGE SCALE GENOMIC DNA]</scope>
    <source>
        <strain evidence="2 3">YIM B01967</strain>
    </source>
</reference>
<keyword evidence="3" id="KW-1185">Reference proteome</keyword>
<dbReference type="Proteomes" id="UP000618943">
    <property type="component" value="Unassembled WGS sequence"/>
</dbReference>
<protein>
    <submittedName>
        <fullName evidence="2">Tn3 family transposase</fullName>
    </submittedName>
</protein>
<organism evidence="2 3">
    <name type="scientific">Viridibacillus soli</name>
    <dbReference type="NCBI Taxonomy" id="2798301"/>
    <lineage>
        <taxon>Bacteria</taxon>
        <taxon>Bacillati</taxon>
        <taxon>Bacillota</taxon>
        <taxon>Bacilli</taxon>
        <taxon>Bacillales</taxon>
        <taxon>Caryophanaceae</taxon>
        <taxon>Viridibacillus</taxon>
    </lineage>
</organism>
<evidence type="ECO:0000259" key="1">
    <source>
        <dbReference type="Pfam" id="PF01526"/>
    </source>
</evidence>
<sequence>MSLHHETELNIGEDYTDTQLYTDQVFGLSHILGFRFAPRLRDLAEAGVTAEMRFF</sequence>
<proteinExistence type="predicted"/>
<accession>A0ABS1H2U4</accession>
<name>A0ABS1H2U4_9BACL</name>
<dbReference type="Pfam" id="PF01526">
    <property type="entry name" value="DDE_Tnp_Tn3"/>
    <property type="match status" value="1"/>
</dbReference>
<comment type="caution">
    <text evidence="2">The sequence shown here is derived from an EMBL/GenBank/DDBJ whole genome shotgun (WGS) entry which is preliminary data.</text>
</comment>
<evidence type="ECO:0000313" key="2">
    <source>
        <dbReference type="EMBL" id="MBK3493741.1"/>
    </source>
</evidence>